<feature type="domain" description="DUF397" evidence="1">
    <location>
        <begin position="6"/>
        <end position="57"/>
    </location>
</feature>
<proteinExistence type="predicted"/>
<reference evidence="2" key="1">
    <citation type="submission" date="2020-01" db="EMBL/GenBank/DDBJ databases">
        <title>Insect and environment-associated Actinomycetes.</title>
        <authorList>
            <person name="Currrie C."/>
            <person name="Chevrette M."/>
            <person name="Carlson C."/>
            <person name="Stubbendieck R."/>
            <person name="Wendt-Pienkowski E."/>
        </authorList>
    </citation>
    <scope>NUCLEOTIDE SEQUENCE</scope>
    <source>
        <strain evidence="2">SID12501</strain>
    </source>
</reference>
<name>A0A6B3BQ67_9ACTN</name>
<evidence type="ECO:0000259" key="1">
    <source>
        <dbReference type="Pfam" id="PF04149"/>
    </source>
</evidence>
<dbReference type="InterPro" id="IPR007278">
    <property type="entry name" value="DUF397"/>
</dbReference>
<dbReference type="EMBL" id="JAAGLU010000008">
    <property type="protein sequence ID" value="NEC86476.1"/>
    <property type="molecule type" value="Genomic_DNA"/>
</dbReference>
<dbReference type="Pfam" id="PF04149">
    <property type="entry name" value="DUF397"/>
    <property type="match status" value="1"/>
</dbReference>
<gene>
    <name evidence="2" type="ORF">G3I71_11750</name>
</gene>
<sequence length="93" mass="10308">MSQHIWRKSSRCQEGDACVHIFVTRETILLADSATPDPSSIISAGRDAFTNLIQMLKADEWTCVDDRRDQLPCLVRQLTGCSSRSSTPSIKGP</sequence>
<organism evidence="2">
    <name type="scientific">Streptomyces sp. SID12501</name>
    <dbReference type="NCBI Taxonomy" id="2706042"/>
    <lineage>
        <taxon>Bacteria</taxon>
        <taxon>Bacillati</taxon>
        <taxon>Actinomycetota</taxon>
        <taxon>Actinomycetes</taxon>
        <taxon>Kitasatosporales</taxon>
        <taxon>Streptomycetaceae</taxon>
        <taxon>Streptomyces</taxon>
    </lineage>
</organism>
<protein>
    <submittedName>
        <fullName evidence="2">DUF397 domain-containing protein</fullName>
    </submittedName>
</protein>
<comment type="caution">
    <text evidence="2">The sequence shown here is derived from an EMBL/GenBank/DDBJ whole genome shotgun (WGS) entry which is preliminary data.</text>
</comment>
<dbReference type="AlphaFoldDB" id="A0A6B3BQ67"/>
<accession>A0A6B3BQ67</accession>
<evidence type="ECO:0000313" key="2">
    <source>
        <dbReference type="EMBL" id="NEC86476.1"/>
    </source>
</evidence>